<feature type="domain" description="Cell envelope-related transcriptional attenuator" evidence="4">
    <location>
        <begin position="199"/>
        <end position="390"/>
    </location>
</feature>
<gene>
    <name evidence="5" type="ORF">FHU41_001765</name>
</gene>
<feature type="region of interest" description="Disordered" evidence="2">
    <location>
        <begin position="473"/>
        <end position="521"/>
    </location>
</feature>
<dbReference type="InterPro" id="IPR050922">
    <property type="entry name" value="LytR/CpsA/Psr_CW_biosynth"/>
</dbReference>
<dbReference type="EMBL" id="JACBYQ010000002">
    <property type="protein sequence ID" value="NYE95515.1"/>
    <property type="molecule type" value="Genomic_DNA"/>
</dbReference>
<keyword evidence="3" id="KW-0812">Transmembrane</keyword>
<dbReference type="AlphaFoldDB" id="A0A7Y9LTV5"/>
<dbReference type="PANTHER" id="PTHR33392:SF6">
    <property type="entry name" value="POLYISOPRENYL-TEICHOIC ACID--PEPTIDOGLYCAN TEICHOIC ACID TRANSFERASE TAGU"/>
    <property type="match status" value="1"/>
</dbReference>
<dbReference type="Proteomes" id="UP000521748">
    <property type="component" value="Unassembled WGS sequence"/>
</dbReference>
<proteinExistence type="inferred from homology"/>
<evidence type="ECO:0000313" key="5">
    <source>
        <dbReference type="EMBL" id="NYE95515.1"/>
    </source>
</evidence>
<evidence type="ECO:0000256" key="3">
    <source>
        <dbReference type="SAM" id="Phobius"/>
    </source>
</evidence>
<dbReference type="Gene3D" id="3.40.630.190">
    <property type="entry name" value="LCP protein"/>
    <property type="match status" value="1"/>
</dbReference>
<evidence type="ECO:0000256" key="2">
    <source>
        <dbReference type="SAM" id="MobiDB-lite"/>
    </source>
</evidence>
<keyword evidence="3" id="KW-0472">Membrane</keyword>
<evidence type="ECO:0000313" key="6">
    <source>
        <dbReference type="Proteomes" id="UP000521748"/>
    </source>
</evidence>
<reference evidence="5 6" key="1">
    <citation type="submission" date="2020-07" db="EMBL/GenBank/DDBJ databases">
        <title>Sequencing the genomes of 1000 actinobacteria strains.</title>
        <authorList>
            <person name="Klenk H.-P."/>
        </authorList>
    </citation>
    <scope>NUCLEOTIDE SEQUENCE [LARGE SCALE GENOMIC DNA]</scope>
    <source>
        <strain evidence="5 6">DSM 102047</strain>
    </source>
</reference>
<feature type="transmembrane region" description="Helical" evidence="3">
    <location>
        <begin position="81"/>
        <end position="104"/>
    </location>
</feature>
<comment type="caution">
    <text evidence="5">The sequence shown here is derived from an EMBL/GenBank/DDBJ whole genome shotgun (WGS) entry which is preliminary data.</text>
</comment>
<feature type="transmembrane region" description="Helical" evidence="3">
    <location>
        <begin position="21"/>
        <end position="43"/>
    </location>
</feature>
<dbReference type="PANTHER" id="PTHR33392">
    <property type="entry name" value="POLYISOPRENYL-TEICHOIC ACID--PEPTIDOGLYCAN TEICHOIC ACID TRANSFERASE TAGU"/>
    <property type="match status" value="1"/>
</dbReference>
<dbReference type="Pfam" id="PF03816">
    <property type="entry name" value="LytR_cpsA_psr"/>
    <property type="match status" value="1"/>
</dbReference>
<protein>
    <submittedName>
        <fullName evidence="5">LCP family protein required for cell wall assembly</fullName>
    </submittedName>
</protein>
<evidence type="ECO:0000259" key="4">
    <source>
        <dbReference type="Pfam" id="PF03816"/>
    </source>
</evidence>
<keyword evidence="6" id="KW-1185">Reference proteome</keyword>
<dbReference type="RefSeq" id="WP_179389287.1">
    <property type="nucleotide sequence ID" value="NZ_JACBYQ010000002.1"/>
</dbReference>
<dbReference type="InterPro" id="IPR004474">
    <property type="entry name" value="LytR_CpsA_psr"/>
</dbReference>
<accession>A0A7Y9LTV5</accession>
<evidence type="ECO:0000256" key="1">
    <source>
        <dbReference type="ARBA" id="ARBA00006068"/>
    </source>
</evidence>
<comment type="similarity">
    <text evidence="1">Belongs to the LytR/CpsA/Psr (LCP) family.</text>
</comment>
<dbReference type="NCBIfam" id="TIGR00350">
    <property type="entry name" value="lytR_cpsA_psr"/>
    <property type="match status" value="1"/>
</dbReference>
<keyword evidence="3" id="KW-1133">Transmembrane helix</keyword>
<name>A0A7Y9LTV5_9MICC</name>
<sequence length="559" mass="59290">MGRRSAGRATPRHLKSIDGVPASRSIFSFLVLNAFFPGIVHFLRGKHPVRWAFLAVPAAMWAGATYVGLSAATDRRWLITLLTHPVNSMILIVCLLVISLWYLVTYLDLLRLIRFPLLSRGMKIGVIAVLVPLLVLTSGSTAYAAYLINIGRSALGDIFTGPATADGRTPVKPLLNPVDGRYNILMMGGDAGADREGRRPDSIMAISIDATSGAITTISIPRNLQNAPFPADSPMKAALTNGDGTDGTDGAFNCGDQCIIGNLYAKVNEKYKDLYPNAGDPGAQAMLETSSEILGIKMQAYVIVDMDNFAHLIDLMGGVTINAGGWVPISGAALDNVGGVHLPPEGWIAPGKQKLNGYQALWYSRSRQWVLDYSRNLRQQCIVQAMVKQMDPLTMFTKFSEIAKAGTQIIESDISTAQIGSFIDLALKSQSQPVKRLTIGPPDLVSNVPGQTDFPTYPDFALSKQKVAQLLGKTASATKKPSASSTGASSSAASSSATTQSTTAKPSTPVSTPKPTTSSAPAITKEYLQQLAVAEYNGDAAAGATLTSLLANNGNCTPG</sequence>
<feature type="transmembrane region" description="Helical" evidence="3">
    <location>
        <begin position="49"/>
        <end position="69"/>
    </location>
</feature>
<organism evidence="5 6">
    <name type="scientific">Psychromicrobium silvestre</name>
    <dbReference type="NCBI Taxonomy" id="1645614"/>
    <lineage>
        <taxon>Bacteria</taxon>
        <taxon>Bacillati</taxon>
        <taxon>Actinomycetota</taxon>
        <taxon>Actinomycetes</taxon>
        <taxon>Micrococcales</taxon>
        <taxon>Micrococcaceae</taxon>
        <taxon>Psychromicrobium</taxon>
    </lineage>
</organism>
<feature type="transmembrane region" description="Helical" evidence="3">
    <location>
        <begin position="124"/>
        <end position="148"/>
    </location>
</feature>